<dbReference type="EMBL" id="JACMYC010000003">
    <property type="protein sequence ID" value="MBC2959814.1"/>
    <property type="molecule type" value="Genomic_DNA"/>
</dbReference>
<evidence type="ECO:0000256" key="3">
    <source>
        <dbReference type="ARBA" id="ARBA00012426"/>
    </source>
</evidence>
<comment type="cofactor">
    <cofactor evidence="1">
        <name>pyruvate</name>
        <dbReference type="ChEBI" id="CHEBI:15361"/>
    </cofactor>
</comment>
<comment type="catalytic activity">
    <reaction evidence="8">
        <text>L-arginine + H(+) = agmatine + CO2</text>
        <dbReference type="Rhea" id="RHEA:17641"/>
        <dbReference type="ChEBI" id="CHEBI:15378"/>
        <dbReference type="ChEBI" id="CHEBI:16526"/>
        <dbReference type="ChEBI" id="CHEBI:32682"/>
        <dbReference type="ChEBI" id="CHEBI:58145"/>
        <dbReference type="EC" id="4.1.1.19"/>
    </reaction>
</comment>
<accession>A0ABR6U769</accession>
<dbReference type="InterPro" id="IPR016105">
    <property type="entry name" value="Pyr-dep_his/arg-deCO2ase_sand"/>
</dbReference>
<dbReference type="RefSeq" id="WP_186345099.1">
    <property type="nucleotide sequence ID" value="NZ_BMMR01000003.1"/>
</dbReference>
<evidence type="ECO:0000256" key="4">
    <source>
        <dbReference type="ARBA" id="ARBA00014727"/>
    </source>
</evidence>
<reference evidence="9 10" key="1">
    <citation type="submission" date="2020-08" db="EMBL/GenBank/DDBJ databases">
        <title>novel species in genus Nocardioides.</title>
        <authorList>
            <person name="Zhang G."/>
        </authorList>
    </citation>
    <scope>NUCLEOTIDE SEQUENCE [LARGE SCALE GENOMIC DNA]</scope>
    <source>
        <strain evidence="9 10">SC8A-24</strain>
    </source>
</reference>
<evidence type="ECO:0000256" key="2">
    <source>
        <dbReference type="ARBA" id="ARBA00008611"/>
    </source>
</evidence>
<sequence length="169" mass="17991">MTTRLDITVRAATGVGRTKLAAYDHALLNAGVGNFNLIKLSSVIPPHSTVRVLEDGAREVLAGGHGDKLYCVESAVFAEHSGETVWAGLGWTRDDTTGGLFVEHHGGSEESLLEQITLSLHDMDENRGGGYGPVESATASAHCIDRPVCALVVAAYAVEDWSPKEQHRA</sequence>
<dbReference type="Gene3D" id="3.50.20.10">
    <property type="entry name" value="Pyruvoyl-Dependent Histidine Decarboxylase, subunit B"/>
    <property type="match status" value="1"/>
</dbReference>
<evidence type="ECO:0000256" key="5">
    <source>
        <dbReference type="ARBA" id="ARBA00022793"/>
    </source>
</evidence>
<comment type="caution">
    <text evidence="9">The sequence shown here is derived from an EMBL/GenBank/DDBJ whole genome shotgun (WGS) entry which is preliminary data.</text>
</comment>
<evidence type="ECO:0000256" key="8">
    <source>
        <dbReference type="ARBA" id="ARBA00049309"/>
    </source>
</evidence>
<comment type="similarity">
    <text evidence="2">Belongs to the pyruvoyl-dependent arginine decarboxylase family.</text>
</comment>
<dbReference type="InterPro" id="IPR002724">
    <property type="entry name" value="Pyruvoyl-dep_arg_deCO2ase"/>
</dbReference>
<proteinExistence type="inferred from homology"/>
<keyword evidence="6" id="KW-0456">Lyase</keyword>
<dbReference type="PANTHER" id="PTHR40438">
    <property type="entry name" value="PYRUVOYL-DEPENDENT ARGININE DECARBOXYLASE"/>
    <property type="match status" value="1"/>
</dbReference>
<dbReference type="SUPFAM" id="SSF56271">
    <property type="entry name" value="Pyruvoyl-dependent histidine and arginine decarboxylases"/>
    <property type="match status" value="1"/>
</dbReference>
<dbReference type="Pfam" id="PF01862">
    <property type="entry name" value="PvlArgDC"/>
    <property type="match status" value="1"/>
</dbReference>
<evidence type="ECO:0000256" key="1">
    <source>
        <dbReference type="ARBA" id="ARBA00001928"/>
    </source>
</evidence>
<dbReference type="SFLD" id="SFLDS00055">
    <property type="entry name" value="Pyruvoyl-Dependent_Histidine/A"/>
    <property type="match status" value="1"/>
</dbReference>
<gene>
    <name evidence="9" type="ORF">H7344_05840</name>
</gene>
<evidence type="ECO:0000256" key="6">
    <source>
        <dbReference type="ARBA" id="ARBA00023239"/>
    </source>
</evidence>
<dbReference type="EC" id="4.1.1.19" evidence="3"/>
<organism evidence="9 10">
    <name type="scientific">Nocardioides deserti</name>
    <dbReference type="NCBI Taxonomy" id="1588644"/>
    <lineage>
        <taxon>Bacteria</taxon>
        <taxon>Bacillati</taxon>
        <taxon>Actinomycetota</taxon>
        <taxon>Actinomycetes</taxon>
        <taxon>Propionibacteriales</taxon>
        <taxon>Nocardioidaceae</taxon>
        <taxon>Nocardioides</taxon>
    </lineage>
</organism>
<evidence type="ECO:0000313" key="9">
    <source>
        <dbReference type="EMBL" id="MBC2959814.1"/>
    </source>
</evidence>
<dbReference type="SFLD" id="SFLDG01170">
    <property type="entry name" value="Pyruvoyl-dependent_arginine_de"/>
    <property type="match status" value="1"/>
</dbReference>
<evidence type="ECO:0000256" key="7">
    <source>
        <dbReference type="ARBA" id="ARBA00023317"/>
    </source>
</evidence>
<keyword evidence="7" id="KW-0670">Pyruvate</keyword>
<keyword evidence="10" id="KW-1185">Reference proteome</keyword>
<dbReference type="Proteomes" id="UP000604001">
    <property type="component" value="Unassembled WGS sequence"/>
</dbReference>
<dbReference type="InterPro" id="IPR016104">
    <property type="entry name" value="Pyr-dep_his/arg-deCO2ase"/>
</dbReference>
<evidence type="ECO:0000313" key="10">
    <source>
        <dbReference type="Proteomes" id="UP000604001"/>
    </source>
</evidence>
<keyword evidence="5" id="KW-0210">Decarboxylase</keyword>
<name>A0ABR6U769_9ACTN</name>
<protein>
    <recommendedName>
        <fullName evidence="4">Pyruvoyl-dependent arginine decarboxylase AaxB</fullName>
        <ecNumber evidence="3">4.1.1.19</ecNumber>
    </recommendedName>
</protein>
<dbReference type="PANTHER" id="PTHR40438:SF1">
    <property type="entry name" value="PYRUVOYL-DEPENDENT ARGININE DECARBOXYLASE"/>
    <property type="match status" value="1"/>
</dbReference>